<feature type="domain" description="Ionotropic glutamate receptor C-terminal" evidence="20">
    <location>
        <begin position="111"/>
        <end position="485"/>
    </location>
</feature>
<keyword evidence="12" id="KW-1071">Ligand-gated ion channel</keyword>
<comment type="caution">
    <text evidence="22">The sequence shown here is derived from an EMBL/GenBank/DDBJ whole genome shotgun (WGS) entry which is preliminary data.</text>
</comment>
<dbReference type="GO" id="GO:0038023">
    <property type="term" value="F:signaling receptor activity"/>
    <property type="evidence" value="ECO:0007669"/>
    <property type="project" value="InterPro"/>
</dbReference>
<dbReference type="InterPro" id="IPR001508">
    <property type="entry name" value="Iono_Glu_rcpt_met"/>
</dbReference>
<dbReference type="Gene3D" id="1.10.287.70">
    <property type="match status" value="1"/>
</dbReference>
<keyword evidence="6" id="KW-0770">Synapse</keyword>
<evidence type="ECO:0000256" key="17">
    <source>
        <dbReference type="PIRSR" id="PIRSR601508-3"/>
    </source>
</evidence>
<feature type="binding site" evidence="15">
    <location>
        <position position="374"/>
    </location>
    <ligand>
        <name>L-glutamate</name>
        <dbReference type="ChEBI" id="CHEBI:29985"/>
    </ligand>
</feature>
<dbReference type="InterPro" id="IPR015683">
    <property type="entry name" value="Ionotropic_Glu_rcpt"/>
</dbReference>
<dbReference type="GO" id="GO:0045211">
    <property type="term" value="C:postsynaptic membrane"/>
    <property type="evidence" value="ECO:0007669"/>
    <property type="project" value="UniProtKB-SubCell"/>
</dbReference>
<dbReference type="InterPro" id="IPR028082">
    <property type="entry name" value="Peripla_BP_I"/>
</dbReference>
<evidence type="ECO:0000256" key="1">
    <source>
        <dbReference type="ARBA" id="ARBA00022448"/>
    </source>
</evidence>
<keyword evidence="11" id="KW-0628">Postsynaptic cell membrane</keyword>
<keyword evidence="2" id="KW-1003">Cell membrane</keyword>
<feature type="region of interest" description="Disordered" evidence="18">
    <location>
        <begin position="597"/>
        <end position="630"/>
    </location>
</feature>
<evidence type="ECO:0000313" key="23">
    <source>
        <dbReference type="Proteomes" id="UP001163046"/>
    </source>
</evidence>
<evidence type="ECO:0000256" key="8">
    <source>
        <dbReference type="ARBA" id="ARBA00023136"/>
    </source>
</evidence>
<dbReference type="FunFam" id="3.40.190.10:FF:000024">
    <property type="entry name" value="Glutamate receptor, ionotropic, delta 1"/>
    <property type="match status" value="1"/>
</dbReference>
<dbReference type="SUPFAM" id="SSF53850">
    <property type="entry name" value="Periplasmic binding protein-like II"/>
    <property type="match status" value="1"/>
</dbReference>
<dbReference type="SUPFAM" id="SSF53822">
    <property type="entry name" value="Periplasmic binding protein-like I"/>
    <property type="match status" value="1"/>
</dbReference>
<dbReference type="GO" id="GO:0015276">
    <property type="term" value="F:ligand-gated monoatomic ion channel activity"/>
    <property type="evidence" value="ECO:0007669"/>
    <property type="project" value="InterPro"/>
</dbReference>
<dbReference type="PANTHER" id="PTHR18966">
    <property type="entry name" value="IONOTROPIC GLUTAMATE RECEPTOR"/>
    <property type="match status" value="1"/>
</dbReference>
<feature type="site" description="Crucial to convey clamshell closure to channel opening" evidence="16">
    <location>
        <position position="352"/>
    </location>
</feature>
<dbReference type="OrthoDB" id="5984008at2759"/>
<dbReference type="InterPro" id="IPR019594">
    <property type="entry name" value="Glu/Gly-bd"/>
</dbReference>
<keyword evidence="1" id="KW-0813">Transport</keyword>
<keyword evidence="8 19" id="KW-0472">Membrane</keyword>
<evidence type="ECO:0000256" key="10">
    <source>
        <dbReference type="ARBA" id="ARBA00023180"/>
    </source>
</evidence>
<feature type="domain" description="Ionotropic glutamate receptor L-glutamate and glycine-binding" evidence="21">
    <location>
        <begin position="121"/>
        <end position="183"/>
    </location>
</feature>
<dbReference type="AlphaFoldDB" id="A0A9W9YZN2"/>
<evidence type="ECO:0000256" key="19">
    <source>
        <dbReference type="SAM" id="Phobius"/>
    </source>
</evidence>
<keyword evidence="23" id="KW-1185">Reference proteome</keyword>
<feature type="disulfide bond" evidence="17">
    <location>
        <begin position="433"/>
        <end position="487"/>
    </location>
</feature>
<dbReference type="Proteomes" id="UP001163046">
    <property type="component" value="Unassembled WGS sequence"/>
</dbReference>
<evidence type="ECO:0000256" key="18">
    <source>
        <dbReference type="SAM" id="MobiDB-lite"/>
    </source>
</evidence>
<evidence type="ECO:0000256" key="14">
    <source>
        <dbReference type="ARBA" id="ARBA00034104"/>
    </source>
</evidence>
<evidence type="ECO:0000256" key="11">
    <source>
        <dbReference type="ARBA" id="ARBA00023257"/>
    </source>
</evidence>
<feature type="binding site" evidence="15">
    <location>
        <position position="194"/>
    </location>
    <ligand>
        <name>L-glutamate</name>
        <dbReference type="ChEBI" id="CHEBI:29985"/>
    </ligand>
</feature>
<evidence type="ECO:0000256" key="16">
    <source>
        <dbReference type="PIRSR" id="PIRSR601508-2"/>
    </source>
</evidence>
<feature type="transmembrane region" description="Helical" evidence="19">
    <location>
        <begin position="319"/>
        <end position="344"/>
    </location>
</feature>
<dbReference type="SMART" id="SM00079">
    <property type="entry name" value="PBPe"/>
    <property type="match status" value="1"/>
</dbReference>
<evidence type="ECO:0000256" key="15">
    <source>
        <dbReference type="PIRSR" id="PIRSR601508-1"/>
    </source>
</evidence>
<gene>
    <name evidence="22" type="ORF">OS493_018959</name>
</gene>
<reference evidence="22" key="1">
    <citation type="submission" date="2023-01" db="EMBL/GenBank/DDBJ databases">
        <title>Genome assembly of the deep-sea coral Lophelia pertusa.</title>
        <authorList>
            <person name="Herrera S."/>
            <person name="Cordes E."/>
        </authorList>
    </citation>
    <scope>NUCLEOTIDE SEQUENCE</scope>
    <source>
        <strain evidence="22">USNM1676648</strain>
        <tissue evidence="22">Polyp</tissue>
    </source>
</reference>
<keyword evidence="4" id="KW-0732">Signal</keyword>
<dbReference type="Gene3D" id="3.40.50.2300">
    <property type="match status" value="2"/>
</dbReference>
<feature type="compositionally biased region" description="Polar residues" evidence="18">
    <location>
        <begin position="617"/>
        <end position="630"/>
    </location>
</feature>
<accession>A0A9W9YZN2</accession>
<dbReference type="EMBL" id="MU826836">
    <property type="protein sequence ID" value="KAJ7372452.1"/>
    <property type="molecule type" value="Genomic_DNA"/>
</dbReference>
<dbReference type="Pfam" id="PF00060">
    <property type="entry name" value="Lig_chan"/>
    <property type="match status" value="1"/>
</dbReference>
<keyword evidence="13" id="KW-0407">Ion channel</keyword>
<feature type="transmembrane region" description="Helical" evidence="19">
    <location>
        <begin position="239"/>
        <end position="258"/>
    </location>
</feature>
<evidence type="ECO:0000256" key="9">
    <source>
        <dbReference type="ARBA" id="ARBA00023170"/>
    </source>
</evidence>
<evidence type="ECO:0000256" key="4">
    <source>
        <dbReference type="ARBA" id="ARBA00022729"/>
    </source>
</evidence>
<organism evidence="22 23">
    <name type="scientific">Desmophyllum pertusum</name>
    <dbReference type="NCBI Taxonomy" id="174260"/>
    <lineage>
        <taxon>Eukaryota</taxon>
        <taxon>Metazoa</taxon>
        <taxon>Cnidaria</taxon>
        <taxon>Anthozoa</taxon>
        <taxon>Hexacorallia</taxon>
        <taxon>Scleractinia</taxon>
        <taxon>Caryophylliina</taxon>
        <taxon>Caryophylliidae</taxon>
        <taxon>Desmophyllum</taxon>
    </lineage>
</organism>
<comment type="subcellular location">
    <subcellularLocation>
        <location evidence="14">Postsynaptic cell membrane</location>
        <topology evidence="14">Multi-pass membrane protein</topology>
    </subcellularLocation>
</comment>
<protein>
    <submittedName>
        <fullName evidence="22">Uncharacterized protein</fullName>
    </submittedName>
</protein>
<dbReference type="InterPro" id="IPR001320">
    <property type="entry name" value="Iontro_rcpt_C"/>
</dbReference>
<proteinExistence type="predicted"/>
<feature type="binding site" evidence="15">
    <location>
        <position position="192"/>
    </location>
    <ligand>
        <name>L-glutamate</name>
        <dbReference type="ChEBI" id="CHEBI:29985"/>
    </ligand>
</feature>
<evidence type="ECO:0000256" key="7">
    <source>
        <dbReference type="ARBA" id="ARBA00023065"/>
    </source>
</evidence>
<evidence type="ECO:0000256" key="3">
    <source>
        <dbReference type="ARBA" id="ARBA00022692"/>
    </source>
</evidence>
<evidence type="ECO:0000256" key="12">
    <source>
        <dbReference type="ARBA" id="ARBA00023286"/>
    </source>
</evidence>
<feature type="transmembrane region" description="Helical" evidence="19">
    <location>
        <begin position="514"/>
        <end position="537"/>
    </location>
</feature>
<keyword evidence="10" id="KW-0325">Glycoprotein</keyword>
<sequence>MILSGYDVGGVQLGFDFDKGPVKPWINGAQLMKFIKKVNTSGIMNDLTFKEDGSPTFQEYDIVNLGRTGFVEVGKWSPSQGIVMFPEKPVLWLSQSLQTPRDRAGSVENISIRVVTVIEPPFVDRQVTKTGKIVYTGFCIELLNRLQQDMKFQYTIEVVPKNIYGSWDIFNQKWNGMIEYLIERKADLAVGPLSVSSQRQTAVDFSQPFMHLGLSILIQNNVNEDYKVFSFLAPFNTDLWLAIVVTTIVVGLFLWLHATFSPRGYHGRIAQSRDQNNVSEDHWSTRECLRFFESTWSSFSYAAGQGADIAHPESTSGRVVVAFWWFAMLIISASYTANLASFLVTDVFETPLNSLEDLAAQTNIKYGCTKNSHTMAFFQMSRVPTYAKMWAFMMRHDTLVENVTEGIRRASQGGYAYIGDSSVLEYHTKQKPCNSLTTIGRVFGKFGYGFGFPKNSPFTQQFSVKILELKQKGFVNLLTERWLHGICDKISQESGEASFSSSGDVLIFHDMAGVFYGVIFGLVLSLITLLGELIWVARKDKKHDQASSILQGLKDRLVSSWNSKRGRKLTRYSYNSKAGTKWNIALQQIQSLLPPVKEGDEKCQADAETEDEIQSEEPFNQQTSKPSTYI</sequence>
<keyword evidence="9" id="KW-0675">Receptor</keyword>
<keyword evidence="17" id="KW-1015">Disulfide bond</keyword>
<dbReference type="FunFam" id="3.40.190.10:FF:000060">
    <property type="entry name" value="Glutamate receptor ionotropic, kainate 1"/>
    <property type="match status" value="1"/>
</dbReference>
<evidence type="ECO:0000256" key="2">
    <source>
        <dbReference type="ARBA" id="ARBA00022475"/>
    </source>
</evidence>
<evidence type="ECO:0000259" key="20">
    <source>
        <dbReference type="SMART" id="SM00079"/>
    </source>
</evidence>
<keyword evidence="7" id="KW-0406">Ion transport</keyword>
<dbReference type="Pfam" id="PF10613">
    <property type="entry name" value="Lig_chan-Glu_bd"/>
    <property type="match status" value="1"/>
</dbReference>
<keyword evidence="3 19" id="KW-0812">Transmembrane</keyword>
<name>A0A9W9YZN2_9CNID</name>
<dbReference type="PRINTS" id="PR00177">
    <property type="entry name" value="NMDARECEPTOR"/>
</dbReference>
<evidence type="ECO:0000256" key="13">
    <source>
        <dbReference type="ARBA" id="ARBA00023303"/>
    </source>
</evidence>
<dbReference type="Gene3D" id="3.40.190.10">
    <property type="entry name" value="Periplasmic binding protein-like II"/>
    <property type="match status" value="1"/>
</dbReference>
<evidence type="ECO:0000259" key="21">
    <source>
        <dbReference type="SMART" id="SM00918"/>
    </source>
</evidence>
<feature type="binding site" evidence="15">
    <location>
        <position position="420"/>
    </location>
    <ligand>
        <name>L-glutamate</name>
        <dbReference type="ChEBI" id="CHEBI:29985"/>
    </ligand>
</feature>
<dbReference type="SMART" id="SM00918">
    <property type="entry name" value="Lig_chan-Glu_bd"/>
    <property type="match status" value="1"/>
</dbReference>
<evidence type="ECO:0000313" key="22">
    <source>
        <dbReference type="EMBL" id="KAJ7372452.1"/>
    </source>
</evidence>
<feature type="binding site" evidence="15">
    <location>
        <position position="199"/>
    </location>
    <ligand>
        <name>L-glutamate</name>
        <dbReference type="ChEBI" id="CHEBI:29985"/>
    </ligand>
</feature>
<keyword evidence="5 19" id="KW-1133">Transmembrane helix</keyword>
<dbReference type="FunFam" id="1.10.287.70:FF:000143">
    <property type="entry name" value="Probable glutamate receptor"/>
    <property type="match status" value="1"/>
</dbReference>
<evidence type="ECO:0000256" key="5">
    <source>
        <dbReference type="ARBA" id="ARBA00022989"/>
    </source>
</evidence>
<evidence type="ECO:0000256" key="6">
    <source>
        <dbReference type="ARBA" id="ARBA00023018"/>
    </source>
</evidence>